<dbReference type="GO" id="GO:0046098">
    <property type="term" value="P:guanine metabolic process"/>
    <property type="evidence" value="ECO:0007669"/>
    <property type="project" value="TreeGrafter"/>
</dbReference>
<dbReference type="Gene3D" id="3.20.20.140">
    <property type="entry name" value="Metal-dependent hydrolases"/>
    <property type="match status" value="1"/>
</dbReference>
<feature type="domain" description="Amidohydrolase-related" evidence="5">
    <location>
        <begin position="16"/>
        <end position="150"/>
    </location>
</feature>
<reference evidence="6 7" key="1">
    <citation type="journal article" date="2015" name="Sci. Rep.">
        <title>Genome of the facultative scuticociliatosis pathogen Pseudocohnilembus persalinus provides insight into its virulence through horizontal gene transfer.</title>
        <authorList>
            <person name="Xiong J."/>
            <person name="Wang G."/>
            <person name="Cheng J."/>
            <person name="Tian M."/>
            <person name="Pan X."/>
            <person name="Warren A."/>
            <person name="Jiang C."/>
            <person name="Yuan D."/>
            <person name="Miao W."/>
        </authorList>
    </citation>
    <scope>NUCLEOTIDE SEQUENCE [LARGE SCALE GENOMIC DNA]</scope>
    <source>
        <strain evidence="6">36N120E</strain>
    </source>
</reference>
<dbReference type="InterPro" id="IPR032466">
    <property type="entry name" value="Metal_Hydrolase"/>
</dbReference>
<dbReference type="PANTHER" id="PTHR11271:SF6">
    <property type="entry name" value="GUANINE DEAMINASE"/>
    <property type="match status" value="1"/>
</dbReference>
<dbReference type="Proteomes" id="UP000054937">
    <property type="component" value="Unassembled WGS sequence"/>
</dbReference>
<dbReference type="GO" id="GO:0008270">
    <property type="term" value="F:zinc ion binding"/>
    <property type="evidence" value="ECO:0007669"/>
    <property type="project" value="TreeGrafter"/>
</dbReference>
<keyword evidence="7" id="KW-1185">Reference proteome</keyword>
<keyword evidence="2" id="KW-0479">Metal-binding</keyword>
<dbReference type="SUPFAM" id="SSF51556">
    <property type="entry name" value="Metallo-dependent hydrolases"/>
    <property type="match status" value="1"/>
</dbReference>
<keyword evidence="3" id="KW-0378">Hydrolase</keyword>
<dbReference type="AlphaFoldDB" id="A0A0V0R4R9"/>
<dbReference type="EMBL" id="LDAU01000049">
    <property type="protein sequence ID" value="KRX09465.1"/>
    <property type="molecule type" value="Genomic_DNA"/>
</dbReference>
<keyword evidence="4" id="KW-0862">Zinc</keyword>
<dbReference type="PANTHER" id="PTHR11271">
    <property type="entry name" value="GUANINE DEAMINASE"/>
    <property type="match status" value="1"/>
</dbReference>
<evidence type="ECO:0000256" key="3">
    <source>
        <dbReference type="ARBA" id="ARBA00022801"/>
    </source>
</evidence>
<evidence type="ECO:0000256" key="4">
    <source>
        <dbReference type="ARBA" id="ARBA00022833"/>
    </source>
</evidence>
<protein>
    <recommendedName>
        <fullName evidence="5">Amidohydrolase-related domain-containing protein</fullName>
    </recommendedName>
</protein>
<dbReference type="InterPro" id="IPR006680">
    <property type="entry name" value="Amidohydro-rel"/>
</dbReference>
<evidence type="ECO:0000259" key="5">
    <source>
        <dbReference type="Pfam" id="PF01979"/>
    </source>
</evidence>
<comment type="caution">
    <text evidence="6">The sequence shown here is derived from an EMBL/GenBank/DDBJ whole genome shotgun (WGS) entry which is preliminary data.</text>
</comment>
<accession>A0A0V0R4R9</accession>
<sequence length="158" mass="17636">MKIYRKLTGLKVYSPNTFREHGCGAAYCPTSNGFLGAGIFDYHRSVKENMNFGMGTDIGGGTSFSLIRTLQDAYKLTMLSQVHTDQRRPMTALEGFYRATLGGAKALSIDDKVGKLSKGFEADFVVLDWAVTELEKLKFESLDKKLEKVVWSYDVGRN</sequence>
<evidence type="ECO:0000256" key="1">
    <source>
        <dbReference type="ARBA" id="ARBA00001947"/>
    </source>
</evidence>
<dbReference type="Pfam" id="PF01979">
    <property type="entry name" value="Amidohydro_1"/>
    <property type="match status" value="1"/>
</dbReference>
<evidence type="ECO:0000313" key="6">
    <source>
        <dbReference type="EMBL" id="KRX09465.1"/>
    </source>
</evidence>
<gene>
    <name evidence="6" type="ORF">PPERSA_00744</name>
</gene>
<dbReference type="InParanoid" id="A0A0V0R4R9"/>
<name>A0A0V0R4R9_PSEPJ</name>
<dbReference type="GO" id="GO:0008892">
    <property type="term" value="F:guanine deaminase activity"/>
    <property type="evidence" value="ECO:0007669"/>
    <property type="project" value="TreeGrafter"/>
</dbReference>
<evidence type="ECO:0000313" key="7">
    <source>
        <dbReference type="Proteomes" id="UP000054937"/>
    </source>
</evidence>
<proteinExistence type="predicted"/>
<dbReference type="InterPro" id="IPR051607">
    <property type="entry name" value="Metallo-dep_hydrolases"/>
</dbReference>
<organism evidence="6 7">
    <name type="scientific">Pseudocohnilembus persalinus</name>
    <name type="common">Ciliate</name>
    <dbReference type="NCBI Taxonomy" id="266149"/>
    <lineage>
        <taxon>Eukaryota</taxon>
        <taxon>Sar</taxon>
        <taxon>Alveolata</taxon>
        <taxon>Ciliophora</taxon>
        <taxon>Intramacronucleata</taxon>
        <taxon>Oligohymenophorea</taxon>
        <taxon>Scuticociliatia</taxon>
        <taxon>Philasterida</taxon>
        <taxon>Pseudocohnilembidae</taxon>
        <taxon>Pseudocohnilembus</taxon>
    </lineage>
</organism>
<dbReference type="OrthoDB" id="194468at2759"/>
<comment type="cofactor">
    <cofactor evidence="1">
        <name>Zn(2+)</name>
        <dbReference type="ChEBI" id="CHEBI:29105"/>
    </cofactor>
</comment>
<evidence type="ECO:0000256" key="2">
    <source>
        <dbReference type="ARBA" id="ARBA00022723"/>
    </source>
</evidence>
<dbReference type="GO" id="GO:0005829">
    <property type="term" value="C:cytosol"/>
    <property type="evidence" value="ECO:0007669"/>
    <property type="project" value="TreeGrafter"/>
</dbReference>